<comment type="catalytic activity">
    <reaction evidence="7 8">
        <text>D-glyceraldehyde 3-phosphate = dihydroxyacetone phosphate</text>
        <dbReference type="Rhea" id="RHEA:18585"/>
        <dbReference type="ChEBI" id="CHEBI:57642"/>
        <dbReference type="ChEBI" id="CHEBI:59776"/>
        <dbReference type="EC" id="5.3.1.1"/>
    </reaction>
</comment>
<dbReference type="GO" id="GO:0006096">
    <property type="term" value="P:glycolytic process"/>
    <property type="evidence" value="ECO:0007669"/>
    <property type="project" value="UniProtKB-UniRule"/>
</dbReference>
<dbReference type="CDD" id="cd00311">
    <property type="entry name" value="TIM"/>
    <property type="match status" value="1"/>
</dbReference>
<dbReference type="PROSITE" id="PS51440">
    <property type="entry name" value="TIM_2"/>
    <property type="match status" value="1"/>
</dbReference>
<comment type="caution">
    <text evidence="9">The sequence shown here is derived from an EMBL/GenBank/DDBJ whole genome shotgun (WGS) entry which is preliminary data.</text>
</comment>
<dbReference type="HAMAP" id="MF_00147_B">
    <property type="entry name" value="TIM_B"/>
    <property type="match status" value="1"/>
</dbReference>
<dbReference type="InterPro" id="IPR020861">
    <property type="entry name" value="Triosephosphate_isomerase_AS"/>
</dbReference>
<keyword evidence="6 7" id="KW-0413">Isomerase</keyword>
<feature type="active site" description="Electrophile" evidence="7">
    <location>
        <position position="96"/>
    </location>
</feature>
<reference evidence="9 10" key="1">
    <citation type="submission" date="2017-10" db="EMBL/GenBank/DDBJ databases">
        <title>Draft genome of Longimonas halophila.</title>
        <authorList>
            <person name="Goh K.M."/>
            <person name="Shamsir M.S."/>
            <person name="Lim S.W."/>
        </authorList>
    </citation>
    <scope>NUCLEOTIDE SEQUENCE [LARGE SCALE GENOMIC DNA]</scope>
    <source>
        <strain evidence="9 10">KCTC 42399</strain>
    </source>
</reference>
<evidence type="ECO:0000256" key="2">
    <source>
        <dbReference type="ARBA" id="ARBA00007422"/>
    </source>
</evidence>
<keyword evidence="5 7" id="KW-0324">Glycolysis</keyword>
<name>A0A2H3NMI8_9BACT</name>
<dbReference type="InterPro" id="IPR000652">
    <property type="entry name" value="Triosephosphate_isomerase"/>
</dbReference>
<dbReference type="FunFam" id="3.20.20.70:FF:000016">
    <property type="entry name" value="Triosephosphate isomerase"/>
    <property type="match status" value="1"/>
</dbReference>
<dbReference type="AlphaFoldDB" id="A0A2H3NMI8"/>
<keyword evidence="10" id="KW-1185">Reference proteome</keyword>
<dbReference type="UniPathway" id="UPA00109">
    <property type="reaction ID" value="UER00189"/>
</dbReference>
<evidence type="ECO:0000256" key="4">
    <source>
        <dbReference type="ARBA" id="ARBA00022490"/>
    </source>
</evidence>
<evidence type="ECO:0000313" key="10">
    <source>
        <dbReference type="Proteomes" id="UP000221024"/>
    </source>
</evidence>
<keyword evidence="3 7" id="KW-0312">Gluconeogenesis</keyword>
<dbReference type="EMBL" id="PDEP01000005">
    <property type="protein sequence ID" value="PEN07669.1"/>
    <property type="molecule type" value="Genomic_DNA"/>
</dbReference>
<gene>
    <name evidence="7" type="primary">tpiA</name>
    <name evidence="9" type="ORF">CRI93_06715</name>
</gene>
<dbReference type="OrthoDB" id="9809429at2"/>
<feature type="active site" description="Proton acceptor" evidence="7">
    <location>
        <position position="167"/>
    </location>
</feature>
<protein>
    <recommendedName>
        <fullName evidence="7 8">Triosephosphate isomerase</fullName>
        <shortName evidence="7">TIM</shortName>
        <shortName evidence="7">TPI</shortName>
        <ecNumber evidence="7 8">5.3.1.1</ecNumber>
    </recommendedName>
    <alternativeName>
        <fullName evidence="7">Triose-phosphate isomerase</fullName>
    </alternativeName>
</protein>
<proteinExistence type="inferred from homology"/>
<dbReference type="Pfam" id="PF00121">
    <property type="entry name" value="TIM"/>
    <property type="match status" value="1"/>
</dbReference>
<evidence type="ECO:0000256" key="5">
    <source>
        <dbReference type="ARBA" id="ARBA00023152"/>
    </source>
</evidence>
<dbReference type="SUPFAM" id="SSF51351">
    <property type="entry name" value="Triosephosphate isomerase (TIM)"/>
    <property type="match status" value="1"/>
</dbReference>
<comment type="subunit">
    <text evidence="7 8">Homodimer.</text>
</comment>
<evidence type="ECO:0000256" key="1">
    <source>
        <dbReference type="ARBA" id="ARBA00004680"/>
    </source>
</evidence>
<keyword evidence="4 7" id="KW-0963">Cytoplasm</keyword>
<dbReference type="PANTHER" id="PTHR21139">
    <property type="entry name" value="TRIOSEPHOSPHATE ISOMERASE"/>
    <property type="match status" value="1"/>
</dbReference>
<accession>A0A2H3NMI8</accession>
<dbReference type="GO" id="GO:0004807">
    <property type="term" value="F:triose-phosphate isomerase activity"/>
    <property type="evidence" value="ECO:0007669"/>
    <property type="project" value="UniProtKB-UniRule"/>
</dbReference>
<dbReference type="NCBIfam" id="TIGR00419">
    <property type="entry name" value="tim"/>
    <property type="match status" value="1"/>
</dbReference>
<dbReference type="Proteomes" id="UP000221024">
    <property type="component" value="Unassembled WGS sequence"/>
</dbReference>
<sequence length="256" mass="26532">MLIAGNWKMNTTLPNAQSLAQSIATGYLERQDTLAPIDMLVCPPDVNLQAVGGELAETPVALGGQHMHHEDAGAFTGEVSAPMLKAVGCTHVIVGHSERRQLFGLSDADVNAQVKQAQAHDLIPVICVGETKPERDAGNAKDVVRTQLHAALNGASVAADDVIIAYEPVWAIGTGDSATPEQAQEMHAFVRSELAALHSPEDASGVHVLYGGSMKPHNAEALLGQPDVNGGLIGGASLTASDFLTIAEIGAAEVAS</sequence>
<evidence type="ECO:0000256" key="7">
    <source>
        <dbReference type="HAMAP-Rule" id="MF_00147"/>
    </source>
</evidence>
<comment type="function">
    <text evidence="7">Involved in the gluconeogenesis. Catalyzes stereospecifically the conversion of dihydroxyacetone phosphate (DHAP) to D-glyceraldehyde-3-phosphate (G3P).</text>
</comment>
<comment type="pathway">
    <text evidence="1 7 8">Carbohydrate degradation; glycolysis; D-glyceraldehyde 3-phosphate from glycerone phosphate: step 1/1.</text>
</comment>
<comment type="pathway">
    <text evidence="7 8">Carbohydrate biosynthesis; gluconeogenesis.</text>
</comment>
<dbReference type="GO" id="GO:0019563">
    <property type="term" value="P:glycerol catabolic process"/>
    <property type="evidence" value="ECO:0007669"/>
    <property type="project" value="TreeGrafter"/>
</dbReference>
<feature type="binding site" evidence="7">
    <location>
        <begin position="6"/>
        <end position="8"/>
    </location>
    <ligand>
        <name>substrate</name>
    </ligand>
</feature>
<comment type="subcellular location">
    <subcellularLocation>
        <location evidence="7 8">Cytoplasm</location>
    </subcellularLocation>
</comment>
<dbReference type="Gene3D" id="3.20.20.70">
    <property type="entry name" value="Aldolase class I"/>
    <property type="match status" value="1"/>
</dbReference>
<dbReference type="GO" id="GO:0046166">
    <property type="term" value="P:glyceraldehyde-3-phosphate biosynthetic process"/>
    <property type="evidence" value="ECO:0007669"/>
    <property type="project" value="TreeGrafter"/>
</dbReference>
<evidence type="ECO:0000256" key="6">
    <source>
        <dbReference type="ARBA" id="ARBA00023235"/>
    </source>
</evidence>
<evidence type="ECO:0000256" key="3">
    <source>
        <dbReference type="ARBA" id="ARBA00022432"/>
    </source>
</evidence>
<feature type="binding site" evidence="7">
    <location>
        <position position="213"/>
    </location>
    <ligand>
        <name>substrate</name>
    </ligand>
</feature>
<dbReference type="InterPro" id="IPR013785">
    <property type="entry name" value="Aldolase_TIM"/>
</dbReference>
<organism evidence="9 10">
    <name type="scientific">Longimonas halophila</name>
    <dbReference type="NCBI Taxonomy" id="1469170"/>
    <lineage>
        <taxon>Bacteria</taxon>
        <taxon>Pseudomonadati</taxon>
        <taxon>Rhodothermota</taxon>
        <taxon>Rhodothermia</taxon>
        <taxon>Rhodothermales</taxon>
        <taxon>Salisaetaceae</taxon>
        <taxon>Longimonas</taxon>
    </lineage>
</organism>
<evidence type="ECO:0000313" key="9">
    <source>
        <dbReference type="EMBL" id="PEN07669.1"/>
    </source>
</evidence>
<dbReference type="GO" id="GO:0006094">
    <property type="term" value="P:gluconeogenesis"/>
    <property type="evidence" value="ECO:0007669"/>
    <property type="project" value="UniProtKB-UniRule"/>
</dbReference>
<feature type="binding site" evidence="7">
    <location>
        <position position="173"/>
    </location>
    <ligand>
        <name>substrate</name>
    </ligand>
</feature>
<dbReference type="RefSeq" id="WP_098061858.1">
    <property type="nucleotide sequence ID" value="NZ_PDEP01000005.1"/>
</dbReference>
<feature type="binding site" evidence="7">
    <location>
        <begin position="234"/>
        <end position="235"/>
    </location>
    <ligand>
        <name>substrate</name>
    </ligand>
</feature>
<dbReference type="GO" id="GO:0005829">
    <property type="term" value="C:cytosol"/>
    <property type="evidence" value="ECO:0007669"/>
    <property type="project" value="TreeGrafter"/>
</dbReference>
<dbReference type="PANTHER" id="PTHR21139:SF42">
    <property type="entry name" value="TRIOSEPHOSPHATE ISOMERASE"/>
    <property type="match status" value="1"/>
</dbReference>
<dbReference type="EC" id="5.3.1.1" evidence="7 8"/>
<evidence type="ECO:0000256" key="8">
    <source>
        <dbReference type="RuleBase" id="RU363013"/>
    </source>
</evidence>
<dbReference type="InterPro" id="IPR022896">
    <property type="entry name" value="TrioseP_Isoase_bac/euk"/>
</dbReference>
<dbReference type="UniPathway" id="UPA00138"/>
<dbReference type="InterPro" id="IPR035990">
    <property type="entry name" value="TIM_sf"/>
</dbReference>
<comment type="similarity">
    <text evidence="2 7 8">Belongs to the triosephosphate isomerase family.</text>
</comment>
<dbReference type="PROSITE" id="PS00171">
    <property type="entry name" value="TIM_1"/>
    <property type="match status" value="1"/>
</dbReference>